<dbReference type="SUPFAM" id="SSF52540">
    <property type="entry name" value="P-loop containing nucleoside triphosphate hydrolases"/>
    <property type="match status" value="1"/>
</dbReference>
<organism evidence="1 2">
    <name type="scientific">Staphylococcus aureus</name>
    <dbReference type="NCBI Taxonomy" id="1280"/>
    <lineage>
        <taxon>Bacteria</taxon>
        <taxon>Bacillati</taxon>
        <taxon>Bacillota</taxon>
        <taxon>Bacilli</taxon>
        <taxon>Bacillales</taxon>
        <taxon>Staphylococcaceae</taxon>
        <taxon>Staphylococcus</taxon>
    </lineage>
</organism>
<name>A0A380EKN0_STAAU</name>
<keyword evidence="1" id="KW-0378">Hydrolase</keyword>
<proteinExistence type="predicted"/>
<dbReference type="GO" id="GO:0016787">
    <property type="term" value="F:hydrolase activity"/>
    <property type="evidence" value="ECO:0007669"/>
    <property type="project" value="UniProtKB-KW"/>
</dbReference>
<dbReference type="EMBL" id="UHBY01000003">
    <property type="protein sequence ID" value="SUL36692.1"/>
    <property type="molecule type" value="Genomic_DNA"/>
</dbReference>
<accession>A0A380EKN0</accession>
<dbReference type="GO" id="GO:0005524">
    <property type="term" value="F:ATP binding"/>
    <property type="evidence" value="ECO:0007669"/>
    <property type="project" value="UniProtKB-KW"/>
</dbReference>
<dbReference type="EC" id="3.6.3.-" evidence="1"/>
<dbReference type="InterPro" id="IPR027417">
    <property type="entry name" value="P-loop_NTPase"/>
</dbReference>
<gene>
    <name evidence="1" type="primary">glnQ_2</name>
    <name evidence="1" type="ORF">NCTC10702_02912</name>
</gene>
<evidence type="ECO:0000313" key="2">
    <source>
        <dbReference type="Proteomes" id="UP000254116"/>
    </source>
</evidence>
<keyword evidence="1" id="KW-0067">ATP-binding</keyword>
<dbReference type="Gene3D" id="3.40.50.300">
    <property type="entry name" value="P-loop containing nucleotide triphosphate hydrolases"/>
    <property type="match status" value="1"/>
</dbReference>
<dbReference type="AlphaFoldDB" id="A0A380EKN0"/>
<reference evidence="1 2" key="1">
    <citation type="submission" date="2018-06" db="EMBL/GenBank/DDBJ databases">
        <authorList>
            <consortium name="Pathogen Informatics"/>
            <person name="Doyle S."/>
        </authorList>
    </citation>
    <scope>NUCLEOTIDE SEQUENCE [LARGE SCALE GENOMIC DNA]</scope>
    <source>
        <strain evidence="1 2">NCTC10702</strain>
    </source>
</reference>
<protein>
    <submittedName>
        <fullName evidence="1">Glutamine transport ATP-binding protein glnQ</fullName>
        <ecNumber evidence="1">3.6.3.-</ecNumber>
    </submittedName>
</protein>
<sequence length="64" mass="7523">MVFQNFNLFPHKKVVDNIILAPKLLKKDNNDELHKEALSLLDKVGLKEKQMYIRINYQVVKNKG</sequence>
<dbReference type="Proteomes" id="UP000254116">
    <property type="component" value="Unassembled WGS sequence"/>
</dbReference>
<evidence type="ECO:0000313" key="1">
    <source>
        <dbReference type="EMBL" id="SUL36692.1"/>
    </source>
</evidence>
<keyword evidence="1" id="KW-0547">Nucleotide-binding</keyword>